<evidence type="ECO:0000259" key="12">
    <source>
        <dbReference type="PROSITE" id="PS51198"/>
    </source>
</evidence>
<evidence type="ECO:0000256" key="11">
    <source>
        <dbReference type="PROSITE-ProRule" id="PRU00560"/>
    </source>
</evidence>
<sequence length="718" mass="81683">MDYSTLLNTEQLRPVTDTQGAVLVLAGAGSGKTRVLTYRIAYLIEKCGVSPYNILAITFTNKAAGEMKERIRSVTGEDGMWVMTFHSFCARVLRNDADKLGHNRNFSIYGEAESDRIITRILKEEHPEDTDKKKSIRWHISAAKSIAMTPEQYALRIKDNPDSALITQVYARYEEELAKNNAFDFDDLLLKTFLLFAMHKDVLEKYQDRFLYVHVDEFQDTNKIQFLLVKMLVRKYGNIFVVGDDDQSIYGWRGADVGNILNFKKDYPDCRIYKLERNYRSSGNILKTANKVIANNAGRMGKQLWTEKDAGVEVAYRSLCDDKTEADFVLEQILSLVKNRGYKYSDFAILVRINSLTRVFEDRMSSYGMPYKVIGGFKFYERKEIKDFIAYLRMAVNPADSESITRIINFPKRGIGDVCVEALIAACNARGLSLFEGLKRLDELELAPAYRKKLAAFAALATDLAENKESMPLDEYVKYVFDKVDFYSAYDMDDPEGRTKLENIDQFLTSVHEFCADNPDVKLEEYLQTLSLLTDADETDEGNYITIATIHGVKGLEFRCVFIVGLEEGIFPSLRSDTTTADVEEERRIMYVAITRAQERLWLTNAGRRFRFGKYESNSVSRFVKESGLIAATRRPEERTVHHTVQKALRRDMPKFAASNAAAAKDLSVFKPNAVVMHPKFGRGVINEINGENARIAFDALGVKVLNLRLAPLTIQGE</sequence>
<dbReference type="InterPro" id="IPR014016">
    <property type="entry name" value="UvrD-like_ATP-bd"/>
</dbReference>
<dbReference type="GO" id="GO:0000725">
    <property type="term" value="P:recombinational repair"/>
    <property type="evidence" value="ECO:0007669"/>
    <property type="project" value="TreeGrafter"/>
</dbReference>
<dbReference type="PROSITE" id="PS51198">
    <property type="entry name" value="UVRD_HELICASE_ATP_BIND"/>
    <property type="match status" value="1"/>
</dbReference>
<dbReference type="GO" id="GO:0003677">
    <property type="term" value="F:DNA binding"/>
    <property type="evidence" value="ECO:0007669"/>
    <property type="project" value="UniProtKB-KW"/>
</dbReference>
<keyword evidence="5 11" id="KW-0067">ATP-binding</keyword>
<dbReference type="GO" id="GO:0016787">
    <property type="term" value="F:hydrolase activity"/>
    <property type="evidence" value="ECO:0007669"/>
    <property type="project" value="UniProtKB-UniRule"/>
</dbReference>
<dbReference type="AlphaFoldDB" id="A0A9D1MNA5"/>
<feature type="domain" description="UvrD-like helicase ATP-binding" evidence="12">
    <location>
        <begin position="5"/>
        <end position="282"/>
    </location>
</feature>
<comment type="catalytic activity">
    <reaction evidence="8">
        <text>Couples ATP hydrolysis with the unwinding of duplex DNA by translocating in the 3'-5' direction.</text>
        <dbReference type="EC" id="5.6.2.4"/>
    </reaction>
</comment>
<dbReference type="GO" id="GO:0033202">
    <property type="term" value="C:DNA helicase complex"/>
    <property type="evidence" value="ECO:0007669"/>
    <property type="project" value="TreeGrafter"/>
</dbReference>
<reference evidence="14" key="1">
    <citation type="submission" date="2020-10" db="EMBL/GenBank/DDBJ databases">
        <authorList>
            <person name="Gilroy R."/>
        </authorList>
    </citation>
    <scope>NUCLEOTIDE SEQUENCE</scope>
    <source>
        <strain evidence="14">9366</strain>
    </source>
</reference>
<dbReference type="CDD" id="cd17932">
    <property type="entry name" value="DEXQc_UvrD"/>
    <property type="match status" value="1"/>
</dbReference>
<keyword evidence="2 11" id="KW-0547">Nucleotide-binding</keyword>
<gene>
    <name evidence="14" type="ORF">IAB07_05560</name>
</gene>
<evidence type="ECO:0000259" key="13">
    <source>
        <dbReference type="PROSITE" id="PS51217"/>
    </source>
</evidence>
<dbReference type="GO" id="GO:0043138">
    <property type="term" value="F:3'-5' DNA helicase activity"/>
    <property type="evidence" value="ECO:0007669"/>
    <property type="project" value="UniProtKB-EC"/>
</dbReference>
<comment type="caution">
    <text evidence="14">The sequence shown here is derived from an EMBL/GenBank/DDBJ whole genome shotgun (WGS) entry which is preliminary data.</text>
</comment>
<protein>
    <recommendedName>
        <fullName evidence="9">DNA 3'-5' helicase</fullName>
        <ecNumber evidence="9">5.6.2.4</ecNumber>
    </recommendedName>
</protein>
<comment type="catalytic activity">
    <reaction evidence="10">
        <text>ATP + H2O = ADP + phosphate + H(+)</text>
        <dbReference type="Rhea" id="RHEA:13065"/>
        <dbReference type="ChEBI" id="CHEBI:15377"/>
        <dbReference type="ChEBI" id="CHEBI:15378"/>
        <dbReference type="ChEBI" id="CHEBI:30616"/>
        <dbReference type="ChEBI" id="CHEBI:43474"/>
        <dbReference type="ChEBI" id="CHEBI:456216"/>
        <dbReference type="EC" id="5.6.2.4"/>
    </reaction>
</comment>
<evidence type="ECO:0000313" key="14">
    <source>
        <dbReference type="EMBL" id="HIU63213.1"/>
    </source>
</evidence>
<evidence type="ECO:0000256" key="2">
    <source>
        <dbReference type="ARBA" id="ARBA00022741"/>
    </source>
</evidence>
<dbReference type="EC" id="5.6.2.4" evidence="9"/>
<evidence type="ECO:0000256" key="5">
    <source>
        <dbReference type="ARBA" id="ARBA00022840"/>
    </source>
</evidence>
<accession>A0A9D1MNA5</accession>
<evidence type="ECO:0000256" key="1">
    <source>
        <dbReference type="ARBA" id="ARBA00009922"/>
    </source>
</evidence>
<evidence type="ECO:0000256" key="6">
    <source>
        <dbReference type="ARBA" id="ARBA00023125"/>
    </source>
</evidence>
<keyword evidence="3 11" id="KW-0378">Hydrolase</keyword>
<feature type="domain" description="UvrD-like helicase C-terminal" evidence="13">
    <location>
        <begin position="283"/>
        <end position="555"/>
    </location>
</feature>
<evidence type="ECO:0000313" key="15">
    <source>
        <dbReference type="Proteomes" id="UP000824145"/>
    </source>
</evidence>
<evidence type="ECO:0000256" key="3">
    <source>
        <dbReference type="ARBA" id="ARBA00022801"/>
    </source>
</evidence>
<dbReference type="GO" id="GO:0005524">
    <property type="term" value="F:ATP binding"/>
    <property type="evidence" value="ECO:0007669"/>
    <property type="project" value="UniProtKB-UniRule"/>
</dbReference>
<dbReference type="Pfam" id="PF13361">
    <property type="entry name" value="UvrD_C"/>
    <property type="match status" value="1"/>
</dbReference>
<dbReference type="SUPFAM" id="SSF52540">
    <property type="entry name" value="P-loop containing nucleoside triphosphate hydrolases"/>
    <property type="match status" value="1"/>
</dbReference>
<evidence type="ECO:0000256" key="4">
    <source>
        <dbReference type="ARBA" id="ARBA00022806"/>
    </source>
</evidence>
<name>A0A9D1MNA5_9FIRM</name>
<keyword evidence="6" id="KW-0238">DNA-binding</keyword>
<dbReference type="InterPro" id="IPR027417">
    <property type="entry name" value="P-loop_NTPase"/>
</dbReference>
<dbReference type="Gene3D" id="1.10.10.160">
    <property type="match status" value="1"/>
</dbReference>
<feature type="binding site" evidence="11">
    <location>
        <begin position="26"/>
        <end position="33"/>
    </location>
    <ligand>
        <name>ATP</name>
        <dbReference type="ChEBI" id="CHEBI:30616"/>
    </ligand>
</feature>
<evidence type="ECO:0000256" key="10">
    <source>
        <dbReference type="ARBA" id="ARBA00048988"/>
    </source>
</evidence>
<dbReference type="InterPro" id="IPR000212">
    <property type="entry name" value="DNA_helicase_UvrD/REP"/>
</dbReference>
<keyword evidence="7" id="KW-0413">Isomerase</keyword>
<dbReference type="Proteomes" id="UP000824145">
    <property type="component" value="Unassembled WGS sequence"/>
</dbReference>
<evidence type="ECO:0000256" key="9">
    <source>
        <dbReference type="ARBA" id="ARBA00034808"/>
    </source>
</evidence>
<keyword evidence="4 11" id="KW-0347">Helicase</keyword>
<evidence type="ECO:0000256" key="8">
    <source>
        <dbReference type="ARBA" id="ARBA00034617"/>
    </source>
</evidence>
<dbReference type="Gene3D" id="3.40.50.300">
    <property type="entry name" value="P-loop containing nucleotide triphosphate hydrolases"/>
    <property type="match status" value="2"/>
</dbReference>
<organism evidence="14 15">
    <name type="scientific">Candidatus Caccalectryoclostridium excrementigallinarum</name>
    <dbReference type="NCBI Taxonomy" id="2840710"/>
    <lineage>
        <taxon>Bacteria</taxon>
        <taxon>Bacillati</taxon>
        <taxon>Bacillota</taxon>
        <taxon>Clostridia</taxon>
        <taxon>Christensenellales</taxon>
        <taxon>Christensenellaceae</taxon>
        <taxon>Christensenellaceae incertae sedis</taxon>
        <taxon>Candidatus Caccalectryoclostridium</taxon>
    </lineage>
</organism>
<dbReference type="InterPro" id="IPR014017">
    <property type="entry name" value="DNA_helicase_UvrD-like_C"/>
</dbReference>
<evidence type="ECO:0000256" key="7">
    <source>
        <dbReference type="ARBA" id="ARBA00023235"/>
    </source>
</evidence>
<dbReference type="Pfam" id="PF00580">
    <property type="entry name" value="UvrD-helicase"/>
    <property type="match status" value="1"/>
</dbReference>
<dbReference type="EMBL" id="DVNJ01000031">
    <property type="protein sequence ID" value="HIU63213.1"/>
    <property type="molecule type" value="Genomic_DNA"/>
</dbReference>
<dbReference type="GO" id="GO:0005829">
    <property type="term" value="C:cytosol"/>
    <property type="evidence" value="ECO:0007669"/>
    <property type="project" value="TreeGrafter"/>
</dbReference>
<dbReference type="PROSITE" id="PS51217">
    <property type="entry name" value="UVRD_HELICASE_CTER"/>
    <property type="match status" value="1"/>
</dbReference>
<comment type="similarity">
    <text evidence="1">Belongs to the helicase family. UvrD subfamily.</text>
</comment>
<reference evidence="14" key="2">
    <citation type="journal article" date="2021" name="PeerJ">
        <title>Extensive microbial diversity within the chicken gut microbiome revealed by metagenomics and culture.</title>
        <authorList>
            <person name="Gilroy R."/>
            <person name="Ravi A."/>
            <person name="Getino M."/>
            <person name="Pursley I."/>
            <person name="Horton D.L."/>
            <person name="Alikhan N.F."/>
            <person name="Baker D."/>
            <person name="Gharbi K."/>
            <person name="Hall N."/>
            <person name="Watson M."/>
            <person name="Adriaenssens E.M."/>
            <person name="Foster-Nyarko E."/>
            <person name="Jarju S."/>
            <person name="Secka A."/>
            <person name="Antonio M."/>
            <person name="Oren A."/>
            <person name="Chaudhuri R.R."/>
            <person name="La Ragione R."/>
            <person name="Hildebrand F."/>
            <person name="Pallen M.J."/>
        </authorList>
    </citation>
    <scope>NUCLEOTIDE SEQUENCE</scope>
    <source>
        <strain evidence="14">9366</strain>
    </source>
</reference>
<proteinExistence type="inferred from homology"/>
<dbReference type="InterPro" id="IPR013986">
    <property type="entry name" value="DExx_box_DNA_helicase_dom_sf"/>
</dbReference>
<dbReference type="PANTHER" id="PTHR11070:SF2">
    <property type="entry name" value="ATP-DEPENDENT DNA HELICASE SRS2"/>
    <property type="match status" value="1"/>
</dbReference>
<dbReference type="PANTHER" id="PTHR11070">
    <property type="entry name" value="UVRD / RECB / PCRA DNA HELICASE FAMILY MEMBER"/>
    <property type="match status" value="1"/>
</dbReference>
<dbReference type="Gene3D" id="1.10.486.10">
    <property type="entry name" value="PCRA, domain 4"/>
    <property type="match status" value="1"/>
</dbReference>